<dbReference type="Gene3D" id="3.30.470.20">
    <property type="entry name" value="ATP-grasp fold, B domain"/>
    <property type="match status" value="1"/>
</dbReference>
<evidence type="ECO:0000256" key="10">
    <source>
        <dbReference type="ARBA" id="ARBA00048475"/>
    </source>
</evidence>
<proteinExistence type="inferred from homology"/>
<name>A0A1M5SSC4_9FIRM</name>
<dbReference type="GO" id="GO:0006189">
    <property type="term" value="P:'de novo' IMP biosynthetic process"/>
    <property type="evidence" value="ECO:0007669"/>
    <property type="project" value="UniProtKB-UniRule"/>
</dbReference>
<keyword evidence="6 11" id="KW-0547">Nucleotide-binding</keyword>
<dbReference type="CDD" id="cd01415">
    <property type="entry name" value="SAICAR_synt_PurC"/>
    <property type="match status" value="1"/>
</dbReference>
<evidence type="ECO:0000256" key="3">
    <source>
        <dbReference type="ARBA" id="ARBA00012217"/>
    </source>
</evidence>
<dbReference type="STRING" id="1123350.SAMN02744040_01891"/>
<dbReference type="InterPro" id="IPR001636">
    <property type="entry name" value="SAICAR_synth"/>
</dbReference>
<dbReference type="PROSITE" id="PS01057">
    <property type="entry name" value="SAICAR_SYNTHETASE_1"/>
    <property type="match status" value="1"/>
</dbReference>
<dbReference type="Pfam" id="PF01259">
    <property type="entry name" value="SAICAR_synt"/>
    <property type="match status" value="1"/>
</dbReference>
<evidence type="ECO:0000256" key="4">
    <source>
        <dbReference type="ARBA" id="ARBA00016460"/>
    </source>
</evidence>
<keyword evidence="7 11" id="KW-0658">Purine biosynthesis</keyword>
<dbReference type="InterPro" id="IPR033934">
    <property type="entry name" value="SAICAR_synt_PurC"/>
</dbReference>
<dbReference type="PROSITE" id="PS01058">
    <property type="entry name" value="SAICAR_SYNTHETASE_2"/>
    <property type="match status" value="1"/>
</dbReference>
<dbReference type="InterPro" id="IPR018236">
    <property type="entry name" value="SAICAR_synthetase_CS"/>
</dbReference>
<dbReference type="HAMAP" id="MF_00137">
    <property type="entry name" value="SAICAR_synth"/>
    <property type="match status" value="1"/>
</dbReference>
<dbReference type="Gene3D" id="3.30.200.20">
    <property type="entry name" value="Phosphorylase Kinase, domain 1"/>
    <property type="match status" value="1"/>
</dbReference>
<comment type="similarity">
    <text evidence="2 11">Belongs to the SAICAR synthetase family.</text>
</comment>
<keyword evidence="5 11" id="KW-0436">Ligase</keyword>
<dbReference type="GO" id="GO:0005524">
    <property type="term" value="F:ATP binding"/>
    <property type="evidence" value="ECO:0007669"/>
    <property type="project" value="UniProtKB-KW"/>
</dbReference>
<evidence type="ECO:0000313" key="13">
    <source>
        <dbReference type="EMBL" id="SHH41406.1"/>
    </source>
</evidence>
<dbReference type="NCBIfam" id="TIGR00081">
    <property type="entry name" value="purC"/>
    <property type="match status" value="1"/>
</dbReference>
<dbReference type="GO" id="GO:0009236">
    <property type="term" value="P:cobalamin biosynthetic process"/>
    <property type="evidence" value="ECO:0007669"/>
    <property type="project" value="InterPro"/>
</dbReference>
<evidence type="ECO:0000256" key="2">
    <source>
        <dbReference type="ARBA" id="ARBA00010190"/>
    </source>
</evidence>
<dbReference type="Proteomes" id="UP000242520">
    <property type="component" value="Unassembled WGS sequence"/>
</dbReference>
<evidence type="ECO:0000259" key="12">
    <source>
        <dbReference type="Pfam" id="PF01259"/>
    </source>
</evidence>
<dbReference type="EC" id="6.3.2.6" evidence="3 11"/>
<evidence type="ECO:0000256" key="5">
    <source>
        <dbReference type="ARBA" id="ARBA00022598"/>
    </source>
</evidence>
<dbReference type="FunFam" id="3.30.470.20:FF:000006">
    <property type="entry name" value="Phosphoribosylaminoimidazole-succinocarboxamide synthase"/>
    <property type="match status" value="1"/>
</dbReference>
<evidence type="ECO:0000256" key="11">
    <source>
        <dbReference type="HAMAP-Rule" id="MF_00137"/>
    </source>
</evidence>
<evidence type="ECO:0000256" key="1">
    <source>
        <dbReference type="ARBA" id="ARBA00004672"/>
    </source>
</evidence>
<dbReference type="PANTHER" id="PTHR43599:SF3">
    <property type="entry name" value="SI:DKEY-6E2.2"/>
    <property type="match status" value="1"/>
</dbReference>
<comment type="catalytic activity">
    <reaction evidence="10 11">
        <text>5-amino-1-(5-phospho-D-ribosyl)imidazole-4-carboxylate + L-aspartate + ATP = (2S)-2-[5-amino-1-(5-phospho-beta-D-ribosyl)imidazole-4-carboxamido]succinate + ADP + phosphate + 2 H(+)</text>
        <dbReference type="Rhea" id="RHEA:22628"/>
        <dbReference type="ChEBI" id="CHEBI:15378"/>
        <dbReference type="ChEBI" id="CHEBI:29991"/>
        <dbReference type="ChEBI" id="CHEBI:30616"/>
        <dbReference type="ChEBI" id="CHEBI:43474"/>
        <dbReference type="ChEBI" id="CHEBI:58443"/>
        <dbReference type="ChEBI" id="CHEBI:77657"/>
        <dbReference type="ChEBI" id="CHEBI:456216"/>
        <dbReference type="EC" id="6.3.2.6"/>
    </reaction>
</comment>
<gene>
    <name evidence="11" type="primary">purC</name>
    <name evidence="13" type="ORF">SAMN02744040_01891</name>
</gene>
<dbReference type="SUPFAM" id="SSF56104">
    <property type="entry name" value="SAICAR synthase-like"/>
    <property type="match status" value="1"/>
</dbReference>
<protein>
    <recommendedName>
        <fullName evidence="4 11">Phosphoribosylaminoimidazole-succinocarboxamide synthase</fullName>
        <ecNumber evidence="3 11">6.3.2.6</ecNumber>
    </recommendedName>
    <alternativeName>
        <fullName evidence="9 11">SAICAR synthetase</fullName>
    </alternativeName>
</protein>
<comment type="pathway">
    <text evidence="1 11">Purine metabolism; IMP biosynthesis via de novo pathway; 5-amino-1-(5-phospho-D-ribosyl)imidazole-4-carboxamide from 5-amino-1-(5-phospho-D-ribosyl)imidazole-4-carboxylate: step 1/2.</text>
</comment>
<dbReference type="RefSeq" id="WP_072725857.1">
    <property type="nucleotide sequence ID" value="NZ_FQXH01000023.1"/>
</dbReference>
<keyword evidence="14" id="KW-1185">Reference proteome</keyword>
<sequence>MEMLYEGKAKKIFKTDNENECIIYFKDDATAFNGLKKDEIYQKGIVNNKISSRVFEFLESKGIKTHYIKSISDREMLVKAVEILPIEVIVRNISAGSMCKRLGIDEGIEFEKPVLEFSYKNDELKDPLINDDHAMALKLATKEEIDYIKNQAIEINNVLKEFFKNLNLKLVDFKLEFGKTLNGEIILADEVSPDTCRFWDINTNEKLDKDRFRRDLGNVIEGYKEVLNRMG</sequence>
<dbReference type="EMBL" id="FQXH01000023">
    <property type="protein sequence ID" value="SHH41406.1"/>
    <property type="molecule type" value="Genomic_DNA"/>
</dbReference>
<organism evidence="13 14">
    <name type="scientific">Tepidibacter thalassicus DSM 15285</name>
    <dbReference type="NCBI Taxonomy" id="1123350"/>
    <lineage>
        <taxon>Bacteria</taxon>
        <taxon>Bacillati</taxon>
        <taxon>Bacillota</taxon>
        <taxon>Clostridia</taxon>
        <taxon>Peptostreptococcales</taxon>
        <taxon>Peptostreptococcaceae</taxon>
        <taxon>Tepidibacter</taxon>
    </lineage>
</organism>
<reference evidence="14" key="1">
    <citation type="submission" date="2016-11" db="EMBL/GenBank/DDBJ databases">
        <authorList>
            <person name="Varghese N."/>
            <person name="Submissions S."/>
        </authorList>
    </citation>
    <scope>NUCLEOTIDE SEQUENCE [LARGE SCALE GENOMIC DNA]</scope>
    <source>
        <strain evidence="14">DSM 15285</strain>
    </source>
</reference>
<evidence type="ECO:0000256" key="6">
    <source>
        <dbReference type="ARBA" id="ARBA00022741"/>
    </source>
</evidence>
<evidence type="ECO:0000256" key="7">
    <source>
        <dbReference type="ARBA" id="ARBA00022755"/>
    </source>
</evidence>
<dbReference type="InterPro" id="IPR050089">
    <property type="entry name" value="SAICAR_synthetase"/>
</dbReference>
<keyword evidence="8 11" id="KW-0067">ATP-binding</keyword>
<feature type="domain" description="SAICAR synthetase/ADE2 N-terminal" evidence="12">
    <location>
        <begin position="4"/>
        <end position="229"/>
    </location>
</feature>
<dbReference type="UniPathway" id="UPA00074">
    <property type="reaction ID" value="UER00131"/>
</dbReference>
<dbReference type="AlphaFoldDB" id="A0A1M5SSC4"/>
<evidence type="ECO:0000256" key="9">
    <source>
        <dbReference type="ARBA" id="ARBA00030409"/>
    </source>
</evidence>
<evidence type="ECO:0000256" key="8">
    <source>
        <dbReference type="ARBA" id="ARBA00022840"/>
    </source>
</evidence>
<dbReference type="InterPro" id="IPR028923">
    <property type="entry name" value="SAICAR_synt/ADE2_N"/>
</dbReference>
<dbReference type="GO" id="GO:0004639">
    <property type="term" value="F:phosphoribosylaminoimidazolesuccinocarboxamide synthase activity"/>
    <property type="evidence" value="ECO:0007669"/>
    <property type="project" value="UniProtKB-UniRule"/>
</dbReference>
<dbReference type="OrthoDB" id="9801549at2"/>
<dbReference type="PANTHER" id="PTHR43599">
    <property type="entry name" value="MULTIFUNCTIONAL PROTEIN ADE2"/>
    <property type="match status" value="1"/>
</dbReference>
<accession>A0A1M5SSC4</accession>
<evidence type="ECO:0000313" key="14">
    <source>
        <dbReference type="Proteomes" id="UP000242520"/>
    </source>
</evidence>